<evidence type="ECO:0000256" key="1">
    <source>
        <dbReference type="ARBA" id="ARBA00022771"/>
    </source>
</evidence>
<evidence type="ECO:0000313" key="7">
    <source>
        <dbReference type="EMBL" id="CAF1391854.1"/>
    </source>
</evidence>
<dbReference type="OrthoDB" id="9049620at2759"/>
<dbReference type="Proteomes" id="UP000663834">
    <property type="component" value="Unassembled WGS sequence"/>
</dbReference>
<feature type="transmembrane region" description="Helical" evidence="4">
    <location>
        <begin position="376"/>
        <end position="393"/>
    </location>
</feature>
<keyword evidence="4" id="KW-0472">Membrane</keyword>
<protein>
    <recommendedName>
        <fullName evidence="5">RING-type domain-containing protein</fullName>
    </recommendedName>
</protein>
<feature type="transmembrane region" description="Helical" evidence="4">
    <location>
        <begin position="254"/>
        <end position="279"/>
    </location>
</feature>
<evidence type="ECO:0000313" key="12">
    <source>
        <dbReference type="Proteomes" id="UP000663834"/>
    </source>
</evidence>
<sequence length="418" mass="48125">MDSDGSYIDRERIVNDDFLVPNEYFCPICQYLLWKPSSCSFCQNLFCRKCIQKWLEINPTTCPFRCTSFEIKRAPPHLQSIIGRLRIRCCNASFGCTEILPYDFLGQHEHVACIFRTKRCPTCEELVLVDQIDEHQSSCKPRVVTCIWCQCAVEQTLLQSHYQVCFQEKLNQMLPPPPNTENEANNTTATEQTPVAENRLLAWFNHLLDEIEKPPTSGLPGIQRVFESRQHGLLYRLFSMFLLLLRNPKTVPHILLLLFYLGFISVVTVLIVFIAATVLQKMKTSVYLACAYILLLSGLLTFGLPVLFQTFHDTTIIIVVSLVSIFYQSAYPFFKLDVLEMSETSTLLSLCYVTVFLLMKLSLLLIRIYIYCIPPYLTATCLAWTTFFLAFCLRRTLNPVISVVPVTNNEDDHFFDCE</sequence>
<dbReference type="PROSITE" id="PS50089">
    <property type="entry name" value="ZF_RING_2"/>
    <property type="match status" value="1"/>
</dbReference>
<feature type="transmembrane region" description="Helical" evidence="4">
    <location>
        <begin position="314"/>
        <end position="334"/>
    </location>
</feature>
<keyword evidence="1 3" id="KW-0863">Zinc-finger</keyword>
<feature type="transmembrane region" description="Helical" evidence="4">
    <location>
        <begin position="346"/>
        <end position="370"/>
    </location>
</feature>
<dbReference type="Proteomes" id="UP000663824">
    <property type="component" value="Unassembled WGS sequence"/>
</dbReference>
<reference evidence="7" key="1">
    <citation type="submission" date="2021-02" db="EMBL/GenBank/DDBJ databases">
        <authorList>
            <person name="Nowell W R."/>
        </authorList>
    </citation>
    <scope>NUCLEOTIDE SEQUENCE</scope>
</reference>
<dbReference type="EMBL" id="CAJNOV010002118">
    <property type="protein sequence ID" value="CAF1089934.1"/>
    <property type="molecule type" value="Genomic_DNA"/>
</dbReference>
<keyword evidence="2" id="KW-0862">Zinc</keyword>
<keyword evidence="1 3" id="KW-0479">Metal-binding</keyword>
<evidence type="ECO:0000313" key="6">
    <source>
        <dbReference type="EMBL" id="CAF1089934.1"/>
    </source>
</evidence>
<dbReference type="Proteomes" id="UP000663855">
    <property type="component" value="Unassembled WGS sequence"/>
</dbReference>
<dbReference type="Proteomes" id="UP000681720">
    <property type="component" value="Unassembled WGS sequence"/>
</dbReference>
<evidence type="ECO:0000313" key="8">
    <source>
        <dbReference type="EMBL" id="CAF1961201.1"/>
    </source>
</evidence>
<dbReference type="GO" id="GO:0008270">
    <property type="term" value="F:zinc ion binding"/>
    <property type="evidence" value="ECO:0007669"/>
    <property type="project" value="UniProtKB-KW"/>
</dbReference>
<dbReference type="InterPro" id="IPR013083">
    <property type="entry name" value="Znf_RING/FYVE/PHD"/>
</dbReference>
<dbReference type="PANTHER" id="PTHR10131:SF94">
    <property type="entry name" value="TNF RECEPTOR-ASSOCIATED FACTOR 4"/>
    <property type="match status" value="1"/>
</dbReference>
<dbReference type="SUPFAM" id="SSF49599">
    <property type="entry name" value="TRAF domain-like"/>
    <property type="match status" value="1"/>
</dbReference>
<dbReference type="EMBL" id="CAJNRE010001891">
    <property type="protein sequence ID" value="CAF1961201.1"/>
    <property type="molecule type" value="Genomic_DNA"/>
</dbReference>
<proteinExistence type="predicted"/>
<dbReference type="EMBL" id="CAJOBJ010070610">
    <property type="protein sequence ID" value="CAF4458542.1"/>
    <property type="molecule type" value="Genomic_DNA"/>
</dbReference>
<comment type="caution">
    <text evidence="7">The sequence shown here is derived from an EMBL/GenBank/DDBJ whole genome shotgun (WGS) entry which is preliminary data.</text>
</comment>
<gene>
    <name evidence="9" type="ORF">BYL167_LOCUS13792</name>
    <name evidence="6" type="ORF">CJN711_LOCUS6617</name>
    <name evidence="11" type="ORF">GIL414_LOCUS32765</name>
    <name evidence="7" type="ORF">KQP761_LOCUS9253</name>
    <name evidence="8" type="ORF">MBJ925_LOCUS6371</name>
    <name evidence="10" type="ORF">SMN809_LOCUS25584</name>
</gene>
<dbReference type="EMBL" id="CAJOBI010034123">
    <property type="protein sequence ID" value="CAF4289136.1"/>
    <property type="molecule type" value="Genomic_DNA"/>
</dbReference>
<keyword evidence="4" id="KW-1133">Transmembrane helix</keyword>
<evidence type="ECO:0000256" key="3">
    <source>
        <dbReference type="PROSITE-ProRule" id="PRU00175"/>
    </source>
</evidence>
<organism evidence="7 12">
    <name type="scientific">Rotaria magnacalcarata</name>
    <dbReference type="NCBI Taxonomy" id="392030"/>
    <lineage>
        <taxon>Eukaryota</taxon>
        <taxon>Metazoa</taxon>
        <taxon>Spiralia</taxon>
        <taxon>Gnathifera</taxon>
        <taxon>Rotifera</taxon>
        <taxon>Eurotatoria</taxon>
        <taxon>Bdelloidea</taxon>
        <taxon>Philodinida</taxon>
        <taxon>Philodinidae</taxon>
        <taxon>Rotaria</taxon>
    </lineage>
</organism>
<dbReference type="Proteomes" id="UP000681967">
    <property type="component" value="Unassembled WGS sequence"/>
</dbReference>
<evidence type="ECO:0000256" key="2">
    <source>
        <dbReference type="ARBA" id="ARBA00022833"/>
    </source>
</evidence>
<dbReference type="AlphaFoldDB" id="A0A815KDG7"/>
<name>A0A815KDG7_9BILA</name>
<evidence type="ECO:0000313" key="10">
    <source>
        <dbReference type="EMBL" id="CAF4289136.1"/>
    </source>
</evidence>
<dbReference type="PANTHER" id="PTHR10131">
    <property type="entry name" value="TNF RECEPTOR ASSOCIATED FACTOR"/>
    <property type="match status" value="1"/>
</dbReference>
<evidence type="ECO:0000256" key="4">
    <source>
        <dbReference type="SAM" id="Phobius"/>
    </source>
</evidence>
<accession>A0A815KDG7</accession>
<dbReference type="SUPFAM" id="SSF57850">
    <property type="entry name" value="RING/U-box"/>
    <property type="match status" value="1"/>
</dbReference>
<dbReference type="InterPro" id="IPR001841">
    <property type="entry name" value="Znf_RING"/>
</dbReference>
<evidence type="ECO:0000313" key="9">
    <source>
        <dbReference type="EMBL" id="CAF4003083.1"/>
    </source>
</evidence>
<feature type="domain" description="RING-type" evidence="5">
    <location>
        <begin position="26"/>
        <end position="63"/>
    </location>
</feature>
<feature type="transmembrane region" description="Helical" evidence="4">
    <location>
        <begin position="286"/>
        <end position="308"/>
    </location>
</feature>
<evidence type="ECO:0000259" key="5">
    <source>
        <dbReference type="PROSITE" id="PS50089"/>
    </source>
</evidence>
<keyword evidence="4" id="KW-0812">Transmembrane</keyword>
<dbReference type="EMBL" id="CAJOBH010004798">
    <property type="protein sequence ID" value="CAF4003083.1"/>
    <property type="molecule type" value="Genomic_DNA"/>
</dbReference>
<evidence type="ECO:0000313" key="11">
    <source>
        <dbReference type="EMBL" id="CAF4458542.1"/>
    </source>
</evidence>
<dbReference type="EMBL" id="CAJNOW010003682">
    <property type="protein sequence ID" value="CAF1391854.1"/>
    <property type="molecule type" value="Genomic_DNA"/>
</dbReference>
<dbReference type="Proteomes" id="UP000676336">
    <property type="component" value="Unassembled WGS sequence"/>
</dbReference>
<dbReference type="Gene3D" id="3.30.40.10">
    <property type="entry name" value="Zinc/RING finger domain, C3HC4 (zinc finger)"/>
    <property type="match status" value="2"/>
</dbReference>